<gene>
    <name evidence="1" type="ORF">Q5E86_18330</name>
</gene>
<accession>A0ABT9AV28</accession>
<reference evidence="1" key="2">
    <citation type="journal article" date="2024" name="Int. J. Antimicrob. Agents">
        <title>Identification of a novel Providencia species showing multi-drug-resistant in three patients with hospital-acquired infection.</title>
        <authorList>
            <person name="Yang W."/>
            <person name="Chen J."/>
            <person name="Yang F."/>
            <person name="Ji P."/>
            <person name="Shen S."/>
            <person name="Yin D."/>
            <person name="Hu F."/>
        </authorList>
    </citation>
    <scope>NUCLEOTIDE SEQUENCE</scope>
    <source>
        <strain evidence="1">CRE-138-0111</strain>
    </source>
</reference>
<evidence type="ECO:0000313" key="1">
    <source>
        <dbReference type="EMBL" id="MDO7858259.1"/>
    </source>
</evidence>
<evidence type="ECO:0000313" key="2">
    <source>
        <dbReference type="Proteomes" id="UP001176478"/>
    </source>
</evidence>
<reference evidence="1" key="1">
    <citation type="submission" date="2023-07" db="EMBL/GenBank/DDBJ databases">
        <authorList>
            <person name="Yang W."/>
            <person name="Chen J."/>
            <person name="Ji P."/>
            <person name="Hu F."/>
        </authorList>
    </citation>
    <scope>NUCLEOTIDE SEQUENCE</scope>
    <source>
        <strain evidence="1">CRE-138-0111</strain>
    </source>
</reference>
<dbReference type="EMBL" id="JAUQTG010000012">
    <property type="protein sequence ID" value="MDO7858259.1"/>
    <property type="molecule type" value="Genomic_DNA"/>
</dbReference>
<organism evidence="1 2">
    <name type="scientific">Providencia huashanensis</name>
    <dbReference type="NCBI Taxonomy" id="3037798"/>
    <lineage>
        <taxon>Bacteria</taxon>
        <taxon>Pseudomonadati</taxon>
        <taxon>Pseudomonadota</taxon>
        <taxon>Gammaproteobacteria</taxon>
        <taxon>Enterobacterales</taxon>
        <taxon>Morganellaceae</taxon>
        <taxon>Providencia</taxon>
    </lineage>
</organism>
<name>A0ABT9AV28_9GAMM</name>
<proteinExistence type="predicted"/>
<sequence>MQEKDIVHENGKFWVLRDKDAYCVMKSGVTHSEGDSAYALTEDGLSIAIARCDYLAGRAETTERVGFAKTLHFYMTEASAWLLEERREYIQRVIVKKLVVGLADMAKWSPECAAEPGSAELKQMYSEGLAFFTEKGFPANGQNWQIPDSRPEPPPEWNRWARALGYSASDRPGHCAPWKGLCGGGTIQGNSAYAGGGVSIPV</sequence>
<protein>
    <submittedName>
        <fullName evidence="1">Uncharacterized protein</fullName>
    </submittedName>
</protein>
<keyword evidence="2" id="KW-1185">Reference proteome</keyword>
<comment type="caution">
    <text evidence="1">The sequence shown here is derived from an EMBL/GenBank/DDBJ whole genome shotgun (WGS) entry which is preliminary data.</text>
</comment>
<dbReference type="Proteomes" id="UP001176478">
    <property type="component" value="Unassembled WGS sequence"/>
</dbReference>